<reference evidence="2" key="1">
    <citation type="submission" date="2025-08" db="UniProtKB">
        <authorList>
            <consortium name="Ensembl"/>
        </authorList>
    </citation>
    <scope>IDENTIFICATION</scope>
</reference>
<dbReference type="Ensembl" id="ENSCCRT00000032706.2">
    <property type="protein sequence ID" value="ENSCCRP00000030137.2"/>
    <property type="gene ID" value="ENSCCRG00000016289.2"/>
</dbReference>
<accession>A0A8C1H7T0</accession>
<dbReference type="Proteomes" id="UP001108240">
    <property type="component" value="Unplaced"/>
</dbReference>
<keyword evidence="1" id="KW-0732">Signal</keyword>
<reference evidence="2" key="2">
    <citation type="submission" date="2025-09" db="UniProtKB">
        <authorList>
            <consortium name="Ensembl"/>
        </authorList>
    </citation>
    <scope>IDENTIFICATION</scope>
</reference>
<protein>
    <submittedName>
        <fullName evidence="2">Uncharacterized protein</fullName>
    </submittedName>
</protein>
<proteinExistence type="predicted"/>
<evidence type="ECO:0000313" key="2">
    <source>
        <dbReference type="Ensembl" id="ENSCCRP00000030137.2"/>
    </source>
</evidence>
<feature type="chain" id="PRO_5039942712" evidence="1">
    <location>
        <begin position="18"/>
        <end position="389"/>
    </location>
</feature>
<evidence type="ECO:0000313" key="3">
    <source>
        <dbReference type="Proteomes" id="UP001108240"/>
    </source>
</evidence>
<name>A0A8C1H7T0_CYPCA</name>
<organism evidence="2 3">
    <name type="scientific">Cyprinus carpio carpio</name>
    <dbReference type="NCBI Taxonomy" id="630221"/>
    <lineage>
        <taxon>Eukaryota</taxon>
        <taxon>Metazoa</taxon>
        <taxon>Chordata</taxon>
        <taxon>Craniata</taxon>
        <taxon>Vertebrata</taxon>
        <taxon>Euteleostomi</taxon>
        <taxon>Actinopterygii</taxon>
        <taxon>Neopterygii</taxon>
        <taxon>Teleostei</taxon>
        <taxon>Ostariophysi</taxon>
        <taxon>Cypriniformes</taxon>
        <taxon>Cyprinidae</taxon>
        <taxon>Cyprininae</taxon>
        <taxon>Cyprinus</taxon>
    </lineage>
</organism>
<sequence length="389" mass="44681">MKTILLLAFAVLVSSTAVENRDKKLLGELIDELVREVKSFLKQDKAIFLAELEMNGCKGEFFCQAEHELKDKVSGRSGAKFEHFRNDKKLMRNLNAYNKRHLKTCKPADKDQEILIHEFLEKLLTCARSAYRQPNTHFVQYFCEVTEQNLSVKWIPANLSETTVSAELDDKLNMTMKNVTKETKKKTILPKNAKCDITLPKELDELDTSMKNVSKETEILQKGAISNKTFPGELDDELDKAIKNVSKEAEEKKILLKVAISDKTPQEHCNFFGEKILLGELIDELNREVKSFSNDTKENEIFLTELPMNGCRGVFFCQAEHELKKEVSGLSDAKFDNFRIDKKLMRNLNMYNKHHVKTCKPADEDQEILLLDSLEKLLTCAKIAYHQPK</sequence>
<keyword evidence="3" id="KW-1185">Reference proteome</keyword>
<dbReference type="AlphaFoldDB" id="A0A8C1H7T0"/>
<feature type="signal peptide" evidence="1">
    <location>
        <begin position="1"/>
        <end position="17"/>
    </location>
</feature>
<evidence type="ECO:0000256" key="1">
    <source>
        <dbReference type="SAM" id="SignalP"/>
    </source>
</evidence>
<dbReference type="GeneTree" id="ENSGT00990000209912"/>